<dbReference type="InterPro" id="IPR012901">
    <property type="entry name" value="CARME"/>
</dbReference>
<comment type="caution">
    <text evidence="7">The sequence shown here is derived from an EMBL/GenBank/DDBJ whole genome shotgun (WGS) entry which is preliminary data.</text>
</comment>
<dbReference type="Pfam" id="PF07942">
    <property type="entry name" value="CARME"/>
    <property type="match status" value="1"/>
</dbReference>
<dbReference type="OrthoDB" id="978at2759"/>
<protein>
    <recommendedName>
        <fullName evidence="2">carnosine N-methyltransferase</fullName>
        <ecNumber evidence="2">2.1.1.22</ecNumber>
    </recommendedName>
</protein>
<evidence type="ECO:0000256" key="1">
    <source>
        <dbReference type="ARBA" id="ARBA00010086"/>
    </source>
</evidence>
<dbReference type="GO" id="GO:0030735">
    <property type="term" value="F:carnosine N-methyltransferase activity"/>
    <property type="evidence" value="ECO:0007669"/>
    <property type="project" value="UniProtKB-EC"/>
</dbReference>
<keyword evidence="6" id="KW-0472">Membrane</keyword>
<sequence length="329" mass="37983">VRSTLKQLCRDWSHEGTKERKQSYGPILDALTTLYSHLSFEERANIRVLNPGCGLGRLPWEIAKLGFRCEGNEFSYFMLLVSHYMLNQCPAANQHIIYLGLILLYIYNIYIYIYTTNVKTLADQFRGIKIPDVSPTDLVLTTKRYDLMSMVAGDFIEVYPSNQEYHDFFNCVVSCFFLDTAHNILEFLDAISLILKTDGYLVNIGPLLYHFEDMSDPSIELTWEEVKASLPHFGFELVQEKLTLPCVYTNNPNSMLQTSYDCVFFIAKKIKSSNGALSDYFLKPFFFKKKKNAFMNKWKWFPICDRAQGRVSKLKKKFPPLSAKGTSNT</sequence>
<dbReference type="SUPFAM" id="SSF53335">
    <property type="entry name" value="S-adenosyl-L-methionine-dependent methyltransferases"/>
    <property type="match status" value="1"/>
</dbReference>
<name>X6MQL0_RETFI</name>
<dbReference type="SMART" id="SM01296">
    <property type="entry name" value="N2227"/>
    <property type="match status" value="1"/>
</dbReference>
<keyword evidence="4" id="KW-0808">Transferase</keyword>
<evidence type="ECO:0000256" key="5">
    <source>
        <dbReference type="ARBA" id="ARBA00022691"/>
    </source>
</evidence>
<evidence type="ECO:0000256" key="3">
    <source>
        <dbReference type="ARBA" id="ARBA00022603"/>
    </source>
</evidence>
<proteinExistence type="inferred from homology"/>
<dbReference type="PANTHER" id="PTHR12303:SF6">
    <property type="entry name" value="CARNOSINE N-METHYLTRANSFERASE"/>
    <property type="match status" value="1"/>
</dbReference>
<dbReference type="GO" id="GO:0032259">
    <property type="term" value="P:methylation"/>
    <property type="evidence" value="ECO:0007669"/>
    <property type="project" value="UniProtKB-KW"/>
</dbReference>
<accession>X6MQL0</accession>
<organism evidence="7 8">
    <name type="scientific">Reticulomyxa filosa</name>
    <dbReference type="NCBI Taxonomy" id="46433"/>
    <lineage>
        <taxon>Eukaryota</taxon>
        <taxon>Sar</taxon>
        <taxon>Rhizaria</taxon>
        <taxon>Retaria</taxon>
        <taxon>Foraminifera</taxon>
        <taxon>Monothalamids</taxon>
        <taxon>Reticulomyxidae</taxon>
        <taxon>Reticulomyxa</taxon>
    </lineage>
</organism>
<feature type="non-terminal residue" evidence="7">
    <location>
        <position position="1"/>
    </location>
</feature>
<evidence type="ECO:0000313" key="7">
    <source>
        <dbReference type="EMBL" id="ETO16293.1"/>
    </source>
</evidence>
<keyword evidence="5" id="KW-0949">S-adenosyl-L-methionine</keyword>
<gene>
    <name evidence="7" type="ORF">RFI_21059</name>
</gene>
<keyword evidence="8" id="KW-1185">Reference proteome</keyword>
<dbReference type="EMBL" id="ASPP01018410">
    <property type="protein sequence ID" value="ETO16293.1"/>
    <property type="molecule type" value="Genomic_DNA"/>
</dbReference>
<comment type="similarity">
    <text evidence="1">Belongs to the carnosine N-methyltransferase family.</text>
</comment>
<evidence type="ECO:0000256" key="2">
    <source>
        <dbReference type="ARBA" id="ARBA00012003"/>
    </source>
</evidence>
<dbReference type="EC" id="2.1.1.22" evidence="2"/>
<evidence type="ECO:0000256" key="6">
    <source>
        <dbReference type="SAM" id="Phobius"/>
    </source>
</evidence>
<dbReference type="PANTHER" id="PTHR12303">
    <property type="entry name" value="CARNOSINE N-METHYLTRANSFERASE"/>
    <property type="match status" value="1"/>
</dbReference>
<reference evidence="7 8" key="1">
    <citation type="journal article" date="2013" name="Curr. Biol.">
        <title>The Genome of the Foraminiferan Reticulomyxa filosa.</title>
        <authorList>
            <person name="Glockner G."/>
            <person name="Hulsmann N."/>
            <person name="Schleicher M."/>
            <person name="Noegel A.A."/>
            <person name="Eichinger L."/>
            <person name="Gallinger C."/>
            <person name="Pawlowski J."/>
            <person name="Sierra R."/>
            <person name="Euteneuer U."/>
            <person name="Pillet L."/>
            <person name="Moustafa A."/>
            <person name="Platzer M."/>
            <person name="Groth M."/>
            <person name="Szafranski K."/>
            <person name="Schliwa M."/>
        </authorList>
    </citation>
    <scope>NUCLEOTIDE SEQUENCE [LARGE SCALE GENOMIC DNA]</scope>
</reference>
<dbReference type="Proteomes" id="UP000023152">
    <property type="component" value="Unassembled WGS sequence"/>
</dbReference>
<evidence type="ECO:0000313" key="8">
    <source>
        <dbReference type="Proteomes" id="UP000023152"/>
    </source>
</evidence>
<keyword evidence="6" id="KW-0812">Transmembrane</keyword>
<keyword evidence="6" id="KW-1133">Transmembrane helix</keyword>
<feature type="transmembrane region" description="Helical" evidence="6">
    <location>
        <begin position="96"/>
        <end position="114"/>
    </location>
</feature>
<dbReference type="InterPro" id="IPR029063">
    <property type="entry name" value="SAM-dependent_MTases_sf"/>
</dbReference>
<evidence type="ECO:0000256" key="4">
    <source>
        <dbReference type="ARBA" id="ARBA00022679"/>
    </source>
</evidence>
<dbReference type="OMA" id="GSMSMCA"/>
<dbReference type="AlphaFoldDB" id="X6MQL0"/>
<keyword evidence="3" id="KW-0489">Methyltransferase</keyword>
<dbReference type="Gene3D" id="3.40.50.150">
    <property type="entry name" value="Vaccinia Virus protein VP39"/>
    <property type="match status" value="1"/>
</dbReference>